<dbReference type="Gene3D" id="1.20.1290.10">
    <property type="entry name" value="AhpD-like"/>
    <property type="match status" value="1"/>
</dbReference>
<evidence type="ECO:0000259" key="1">
    <source>
        <dbReference type="Pfam" id="PF02627"/>
    </source>
</evidence>
<organism evidence="2 3">
    <name type="scientific">Emticicia agri</name>
    <dbReference type="NCBI Taxonomy" id="2492393"/>
    <lineage>
        <taxon>Bacteria</taxon>
        <taxon>Pseudomonadati</taxon>
        <taxon>Bacteroidota</taxon>
        <taxon>Cytophagia</taxon>
        <taxon>Cytophagales</taxon>
        <taxon>Leadbetterellaceae</taxon>
        <taxon>Emticicia</taxon>
    </lineage>
</organism>
<proteinExistence type="predicted"/>
<dbReference type="Proteomes" id="UP000293162">
    <property type="component" value="Unassembled WGS sequence"/>
</dbReference>
<dbReference type="AlphaFoldDB" id="A0A4Q5LZQ3"/>
<evidence type="ECO:0000313" key="2">
    <source>
        <dbReference type="EMBL" id="RYU95476.1"/>
    </source>
</evidence>
<reference evidence="2 3" key="1">
    <citation type="submission" date="2019-02" db="EMBL/GenBank/DDBJ databases">
        <title>Bacterial novel species Emticicia sp. 17J42-9 isolated from soil.</title>
        <authorList>
            <person name="Jung H.-Y."/>
        </authorList>
    </citation>
    <scope>NUCLEOTIDE SEQUENCE [LARGE SCALE GENOMIC DNA]</scope>
    <source>
        <strain evidence="2 3">17J42-9</strain>
    </source>
</reference>
<evidence type="ECO:0000313" key="3">
    <source>
        <dbReference type="Proteomes" id="UP000293162"/>
    </source>
</evidence>
<dbReference type="PANTHER" id="PTHR35446">
    <property type="entry name" value="SI:CH211-175M2.5"/>
    <property type="match status" value="1"/>
</dbReference>
<dbReference type="Pfam" id="PF02627">
    <property type="entry name" value="CMD"/>
    <property type="match status" value="1"/>
</dbReference>
<dbReference type="RefSeq" id="WP_130021082.1">
    <property type="nucleotide sequence ID" value="NZ_SEWF01000014.1"/>
</dbReference>
<dbReference type="InterPro" id="IPR029032">
    <property type="entry name" value="AhpD-like"/>
</dbReference>
<dbReference type="GO" id="GO:0051920">
    <property type="term" value="F:peroxiredoxin activity"/>
    <property type="evidence" value="ECO:0007669"/>
    <property type="project" value="InterPro"/>
</dbReference>
<comment type="caution">
    <text evidence="2">The sequence shown here is derived from an EMBL/GenBank/DDBJ whole genome shotgun (WGS) entry which is preliminary data.</text>
</comment>
<name>A0A4Q5LZQ3_9BACT</name>
<dbReference type="OrthoDB" id="9808310at2"/>
<feature type="domain" description="Carboxymuconolactone decarboxylase-like" evidence="1">
    <location>
        <begin position="87"/>
        <end position="155"/>
    </location>
</feature>
<dbReference type="EMBL" id="SEWF01000014">
    <property type="protein sequence ID" value="RYU95476.1"/>
    <property type="molecule type" value="Genomic_DNA"/>
</dbReference>
<dbReference type="InterPro" id="IPR003779">
    <property type="entry name" value="CMD-like"/>
</dbReference>
<sequence>MAYIQLPEGAVGMRGLMAFRPHLAPHLGAFTEGILCIEEGLTKAEREIIGMFVSKLNDCQLCEGVHGAVAACYLADNEALIEQIKEDYENAPISDKLKALLSIAASVQKGGKHVSESQISKARELGATDIEIHDTVIIAATFCFFNRYIDGMGIAAIEDPEVFRQRGKMIAEGLGYAPKK</sequence>
<dbReference type="SUPFAM" id="SSF69118">
    <property type="entry name" value="AhpD-like"/>
    <property type="match status" value="1"/>
</dbReference>
<protein>
    <submittedName>
        <fullName evidence="2">Carboxymuconolactone decarboxylase</fullName>
    </submittedName>
</protein>
<keyword evidence="3" id="KW-1185">Reference proteome</keyword>
<gene>
    <name evidence="2" type="ORF">EWM59_11300</name>
</gene>
<dbReference type="PANTHER" id="PTHR35446:SF2">
    <property type="entry name" value="CARBOXYMUCONOLACTONE DECARBOXYLASE-LIKE DOMAIN-CONTAINING PROTEIN"/>
    <property type="match status" value="1"/>
</dbReference>
<accession>A0A4Q5LZQ3</accession>